<accession>A0A8H6ZCF9</accession>
<name>A0A8H6ZCF9_9AGAR</name>
<feature type="compositionally biased region" description="Basic residues" evidence="1">
    <location>
        <begin position="107"/>
        <end position="116"/>
    </location>
</feature>
<proteinExistence type="predicted"/>
<keyword evidence="3" id="KW-1185">Reference proteome</keyword>
<evidence type="ECO:0000313" key="3">
    <source>
        <dbReference type="Proteomes" id="UP000623467"/>
    </source>
</evidence>
<feature type="region of interest" description="Disordered" evidence="1">
    <location>
        <begin position="63"/>
        <end position="121"/>
    </location>
</feature>
<sequence length="331" mass="36236">MSDDNRCRGTTADGQRCICLRAENTYIDDDQRTKCRDCDHIASAHPQAKPSISSFVRSFQDAAQVHNSSSGSQSVKASREEAAAETSAGLRNVKKRKPDSSSDTAPKKVKKVKAGKQKATETRAKNLTRYGTAILLPWGLTDDGQLRQTTTPSQHEFDRLRQAKLVVFDTPDQPLVINSTWSNAEANEAVTGLFPDAFRFLFRKHSGEAQLWLGATVYKKTLTVASDSRPTALQSLWSLFCLDATFGNRAVARKSKLAKTKSRRKCVTAVTAGNILQSQKKSESFFLFSWSFALCEQLKSAAQILATPSRRFCGGPAINAPLVALPTTATA</sequence>
<comment type="caution">
    <text evidence="2">The sequence shown here is derived from an EMBL/GenBank/DDBJ whole genome shotgun (WGS) entry which is preliminary data.</text>
</comment>
<dbReference type="Proteomes" id="UP000623467">
    <property type="component" value="Unassembled WGS sequence"/>
</dbReference>
<evidence type="ECO:0000256" key="1">
    <source>
        <dbReference type="SAM" id="MobiDB-lite"/>
    </source>
</evidence>
<dbReference type="OrthoDB" id="3054146at2759"/>
<organism evidence="2 3">
    <name type="scientific">Mycena sanguinolenta</name>
    <dbReference type="NCBI Taxonomy" id="230812"/>
    <lineage>
        <taxon>Eukaryota</taxon>
        <taxon>Fungi</taxon>
        <taxon>Dikarya</taxon>
        <taxon>Basidiomycota</taxon>
        <taxon>Agaricomycotina</taxon>
        <taxon>Agaricomycetes</taxon>
        <taxon>Agaricomycetidae</taxon>
        <taxon>Agaricales</taxon>
        <taxon>Marasmiineae</taxon>
        <taxon>Mycenaceae</taxon>
        <taxon>Mycena</taxon>
    </lineage>
</organism>
<feature type="compositionally biased region" description="Polar residues" evidence="1">
    <location>
        <begin position="65"/>
        <end position="76"/>
    </location>
</feature>
<reference evidence="2" key="1">
    <citation type="submission" date="2020-05" db="EMBL/GenBank/DDBJ databases">
        <title>Mycena genomes resolve the evolution of fungal bioluminescence.</title>
        <authorList>
            <person name="Tsai I.J."/>
        </authorList>
    </citation>
    <scope>NUCLEOTIDE SEQUENCE</scope>
    <source>
        <strain evidence="2">160909Yilan</strain>
    </source>
</reference>
<dbReference type="AlphaFoldDB" id="A0A8H6ZCF9"/>
<gene>
    <name evidence="2" type="ORF">MSAN_00586100</name>
</gene>
<protein>
    <submittedName>
        <fullName evidence="2">Uncharacterized protein</fullName>
    </submittedName>
</protein>
<dbReference type="EMBL" id="JACAZH010000003">
    <property type="protein sequence ID" value="KAF7373746.1"/>
    <property type="molecule type" value="Genomic_DNA"/>
</dbReference>
<evidence type="ECO:0000313" key="2">
    <source>
        <dbReference type="EMBL" id="KAF7373746.1"/>
    </source>
</evidence>